<dbReference type="EMBL" id="LUUL01000058">
    <property type="protein sequence ID" value="OAI28238.1"/>
    <property type="molecule type" value="Genomic_DNA"/>
</dbReference>
<organism evidence="3 4">
    <name type="scientific">Methylomonas koyamae</name>
    <dbReference type="NCBI Taxonomy" id="702114"/>
    <lineage>
        <taxon>Bacteria</taxon>
        <taxon>Pseudomonadati</taxon>
        <taxon>Pseudomonadota</taxon>
        <taxon>Gammaproteobacteria</taxon>
        <taxon>Methylococcales</taxon>
        <taxon>Methylococcaceae</taxon>
        <taxon>Methylomonas</taxon>
    </lineage>
</organism>
<dbReference type="InterPro" id="IPR036366">
    <property type="entry name" value="PGBDSf"/>
</dbReference>
<dbReference type="SUPFAM" id="SSF47090">
    <property type="entry name" value="PGBD-like"/>
    <property type="match status" value="1"/>
</dbReference>
<evidence type="ECO:0000313" key="3">
    <source>
        <dbReference type="EMBL" id="OAI28238.1"/>
    </source>
</evidence>
<feature type="domain" description="N-acetylmuramidase" evidence="2">
    <location>
        <begin position="27"/>
        <end position="190"/>
    </location>
</feature>
<keyword evidence="4" id="KW-1185">Reference proteome</keyword>
<dbReference type="InterPro" id="IPR036365">
    <property type="entry name" value="PGBD-like_sf"/>
</dbReference>
<comment type="caution">
    <text evidence="3">The sequence shown here is derived from an EMBL/GenBank/DDBJ whole genome shotgun (WGS) entry which is preliminary data.</text>
</comment>
<evidence type="ECO:0000259" key="1">
    <source>
        <dbReference type="Pfam" id="PF01471"/>
    </source>
</evidence>
<dbReference type="InterPro" id="IPR002477">
    <property type="entry name" value="Peptidoglycan-bd-like"/>
</dbReference>
<dbReference type="Pfam" id="PF11860">
    <property type="entry name" value="Muramidase"/>
    <property type="match status" value="1"/>
</dbReference>
<evidence type="ECO:0000313" key="4">
    <source>
        <dbReference type="Proteomes" id="UP000077734"/>
    </source>
</evidence>
<feature type="domain" description="Peptidoglycan binding-like" evidence="1">
    <location>
        <begin position="198"/>
        <end position="247"/>
    </location>
</feature>
<dbReference type="AlphaFoldDB" id="A0A291IPH4"/>
<name>A0A291IPH4_9GAMM</name>
<gene>
    <name evidence="3" type="ORF">A1356_00010</name>
</gene>
<dbReference type="Gene3D" id="1.10.101.10">
    <property type="entry name" value="PGBD-like superfamily/PGBD"/>
    <property type="match status" value="1"/>
</dbReference>
<dbReference type="InterPro" id="IPR024408">
    <property type="entry name" value="Muramidase"/>
</dbReference>
<reference evidence="3 4" key="1">
    <citation type="submission" date="2016-03" db="EMBL/GenBank/DDBJ databases">
        <authorList>
            <person name="Heylen K."/>
            <person name="De Vos P."/>
            <person name="Vekeman B."/>
        </authorList>
    </citation>
    <scope>NUCLEOTIDE SEQUENCE [LARGE SCALE GENOMIC DNA]</scope>
    <source>
        <strain evidence="3 4">R-49807</strain>
    </source>
</reference>
<evidence type="ECO:0000259" key="2">
    <source>
        <dbReference type="Pfam" id="PF11860"/>
    </source>
</evidence>
<dbReference type="Proteomes" id="UP000077734">
    <property type="component" value="Unassembled WGS sequence"/>
</dbReference>
<accession>A0A291IPH4</accession>
<dbReference type="Pfam" id="PF01471">
    <property type="entry name" value="PG_binding_1"/>
    <property type="match status" value="1"/>
</dbReference>
<protein>
    <submittedName>
        <fullName evidence="3">Uncharacterized protein</fullName>
    </submittedName>
</protein>
<sequence length="258" mass="27604">MSFQGQGRPLSGAGIEQVCSTLGVAQPQVWAVLSVETRGFGFLKDRRPQILFERHIFHNQTGGRFDSSAPDVSNSKAGGYIGGEVEYDRLNAAIGLDQAAALKSASWGIGQVMGFNFADAGFANVADMVAAFVEDENAQLLAMANFIKANGLAGAMQKGKWDAFARGYNGPSFEKNQYDTRLTAAHARYQVMLPDLSLRTAQAALLYLGFDPGTIDGVTGKRTRSAIIAFQEKAGLSETGELDTDTESTLLGEAFKSD</sequence>
<dbReference type="KEGG" id="mko:MKLM6_3941"/>
<proteinExistence type="predicted"/>
<dbReference type="RefSeq" id="WP_064025668.1">
    <property type="nucleotide sequence ID" value="NZ_CP023669.1"/>
</dbReference>